<comment type="caution">
    <text evidence="2">The sequence shown here is derived from an EMBL/GenBank/DDBJ whole genome shotgun (WGS) entry which is preliminary data.</text>
</comment>
<dbReference type="EMBL" id="WNWS01000129">
    <property type="protein sequence ID" value="KAE9978780.1"/>
    <property type="molecule type" value="Genomic_DNA"/>
</dbReference>
<evidence type="ECO:0000313" key="2">
    <source>
        <dbReference type="EMBL" id="KAE9978780.1"/>
    </source>
</evidence>
<feature type="domain" description="F-box" evidence="1">
    <location>
        <begin position="14"/>
        <end position="57"/>
    </location>
</feature>
<sequence>MMSHPVRNGTLTPIRLLTDLPVEILDQIISGLPHKAAHNLALCSFGLYANETLWKAILEEPFGITLRNSRHKLHPSNENLQDMIGTRLRLRDLENVKDACRLMWASFKKFLTKYPHRTLFVKRIALPPSTRILDLNWTCVSFPNLESVDTRASPAYRLLPTVNISLDTERFWSFIDWNGLLKSNQYRWFNGITYGQHRQHHVSHIQSPCKDCIKQRRYSHCCFKFVEEMFKSLGDKKGVRIVINVSDDMGALSGLRFKHSFEASNKLHDMGRQINVVIRGR</sequence>
<dbReference type="PROSITE" id="PS50181">
    <property type="entry name" value="FBOX"/>
    <property type="match status" value="1"/>
</dbReference>
<reference evidence="2 3" key="1">
    <citation type="submission" date="2018-12" db="EMBL/GenBank/DDBJ databases">
        <title>Venturia inaequalis Genome Resource.</title>
        <authorList>
            <person name="Lichtner F.J."/>
        </authorList>
    </citation>
    <scope>NUCLEOTIDE SEQUENCE [LARGE SCALE GENOMIC DNA]</scope>
    <source>
        <strain evidence="2 3">120213</strain>
    </source>
</reference>
<dbReference type="InterPro" id="IPR001810">
    <property type="entry name" value="F-box_dom"/>
</dbReference>
<dbReference type="InterPro" id="IPR036047">
    <property type="entry name" value="F-box-like_dom_sf"/>
</dbReference>
<name>A0A8H3UZT2_VENIN</name>
<accession>A0A8H3UZT2</accession>
<dbReference type="Proteomes" id="UP000447873">
    <property type="component" value="Unassembled WGS sequence"/>
</dbReference>
<dbReference type="AlphaFoldDB" id="A0A8H3UZT2"/>
<evidence type="ECO:0000313" key="3">
    <source>
        <dbReference type="Proteomes" id="UP000447873"/>
    </source>
</evidence>
<dbReference type="SUPFAM" id="SSF81383">
    <property type="entry name" value="F-box domain"/>
    <property type="match status" value="1"/>
</dbReference>
<gene>
    <name evidence="2" type="ORF">EG328_001236</name>
</gene>
<protein>
    <recommendedName>
        <fullName evidence="1">F-box domain-containing protein</fullName>
    </recommendedName>
</protein>
<organism evidence="2 3">
    <name type="scientific">Venturia inaequalis</name>
    <name type="common">Apple scab fungus</name>
    <dbReference type="NCBI Taxonomy" id="5025"/>
    <lineage>
        <taxon>Eukaryota</taxon>
        <taxon>Fungi</taxon>
        <taxon>Dikarya</taxon>
        <taxon>Ascomycota</taxon>
        <taxon>Pezizomycotina</taxon>
        <taxon>Dothideomycetes</taxon>
        <taxon>Pleosporomycetidae</taxon>
        <taxon>Venturiales</taxon>
        <taxon>Venturiaceae</taxon>
        <taxon>Venturia</taxon>
    </lineage>
</organism>
<evidence type="ECO:0000259" key="1">
    <source>
        <dbReference type="PROSITE" id="PS50181"/>
    </source>
</evidence>
<proteinExistence type="predicted"/>